<dbReference type="Gene3D" id="1.10.510.10">
    <property type="entry name" value="Transferase(Phosphotransferase) domain 1"/>
    <property type="match status" value="1"/>
</dbReference>
<gene>
    <name evidence="3" type="ORF">GLAREA_06367</name>
</gene>
<keyword evidence="1" id="KW-0812">Transmembrane</keyword>
<dbReference type="HOGENOM" id="CLU_1053914_0_0_1"/>
<dbReference type="STRING" id="1116229.S3D6I9"/>
<evidence type="ECO:0000256" key="1">
    <source>
        <dbReference type="SAM" id="Phobius"/>
    </source>
</evidence>
<reference evidence="3 4" key="1">
    <citation type="journal article" date="2013" name="BMC Genomics">
        <title>Genomics-driven discovery of the pneumocandin biosynthetic gene cluster in the fungus Glarea lozoyensis.</title>
        <authorList>
            <person name="Chen L."/>
            <person name="Yue Q."/>
            <person name="Zhang X."/>
            <person name="Xiang M."/>
            <person name="Wang C."/>
            <person name="Li S."/>
            <person name="Che Y."/>
            <person name="Ortiz-Lopez F.J."/>
            <person name="Bills G.F."/>
            <person name="Liu X."/>
            <person name="An Z."/>
        </authorList>
    </citation>
    <scope>NUCLEOTIDE SEQUENCE [LARGE SCALE GENOMIC DNA]</scope>
    <source>
        <strain evidence="4">ATCC 20868 / MF5171</strain>
    </source>
</reference>
<proteinExistence type="predicted"/>
<dbReference type="GO" id="GO:0004672">
    <property type="term" value="F:protein kinase activity"/>
    <property type="evidence" value="ECO:0007669"/>
    <property type="project" value="InterPro"/>
</dbReference>
<dbReference type="InterPro" id="IPR000719">
    <property type="entry name" value="Prot_kinase_dom"/>
</dbReference>
<organism evidence="3 4">
    <name type="scientific">Glarea lozoyensis (strain ATCC 20868 / MF5171)</name>
    <dbReference type="NCBI Taxonomy" id="1116229"/>
    <lineage>
        <taxon>Eukaryota</taxon>
        <taxon>Fungi</taxon>
        <taxon>Dikarya</taxon>
        <taxon>Ascomycota</taxon>
        <taxon>Pezizomycotina</taxon>
        <taxon>Leotiomycetes</taxon>
        <taxon>Helotiales</taxon>
        <taxon>Helotiaceae</taxon>
        <taxon>Glarea</taxon>
    </lineage>
</organism>
<dbReference type="Proteomes" id="UP000016922">
    <property type="component" value="Unassembled WGS sequence"/>
</dbReference>
<dbReference type="CDD" id="cd00180">
    <property type="entry name" value="PKc"/>
    <property type="match status" value="1"/>
</dbReference>
<dbReference type="GeneID" id="19465421"/>
<dbReference type="SUPFAM" id="SSF56112">
    <property type="entry name" value="Protein kinase-like (PK-like)"/>
    <property type="match status" value="1"/>
</dbReference>
<name>S3D6I9_GLAL2</name>
<dbReference type="EMBL" id="KE145358">
    <property type="protein sequence ID" value="EPE33355.1"/>
    <property type="molecule type" value="Genomic_DNA"/>
</dbReference>
<evidence type="ECO:0000313" key="4">
    <source>
        <dbReference type="Proteomes" id="UP000016922"/>
    </source>
</evidence>
<keyword evidence="1" id="KW-0472">Membrane</keyword>
<dbReference type="KEGG" id="glz:GLAREA_06367"/>
<feature type="transmembrane region" description="Helical" evidence="1">
    <location>
        <begin position="199"/>
        <end position="222"/>
    </location>
</feature>
<dbReference type="PANTHER" id="PTHR23257">
    <property type="entry name" value="SERINE-THREONINE PROTEIN KINASE"/>
    <property type="match status" value="1"/>
</dbReference>
<dbReference type="PROSITE" id="PS50011">
    <property type="entry name" value="PROTEIN_KINASE_DOM"/>
    <property type="match status" value="1"/>
</dbReference>
<dbReference type="GO" id="GO:0007165">
    <property type="term" value="P:signal transduction"/>
    <property type="evidence" value="ECO:0007669"/>
    <property type="project" value="TreeGrafter"/>
</dbReference>
<dbReference type="Pfam" id="PF00069">
    <property type="entry name" value="Pkinase"/>
    <property type="match status" value="1"/>
</dbReference>
<dbReference type="OrthoDB" id="1668230at2759"/>
<dbReference type="eggNOG" id="KOG0192">
    <property type="taxonomic scope" value="Eukaryota"/>
</dbReference>
<dbReference type="InterPro" id="IPR050167">
    <property type="entry name" value="Ser_Thr_protein_kinase"/>
</dbReference>
<sequence length="264" mass="29964">MKSLPFKSQTFAIDDSWKSTFDTYDAPSIGRGSSGTVLAINKILVIKVFADDDEGQLDYDRETSIYSELQSEHQSPYIVHFIEEWQSGLVLERLDCSLRIYLRQKSQHPVEKVLSWMHDACKGLEFLHSKGIMHGDVGCHNFLVNRQQHLKLCDFAGSRREGELARISYEVRGQHPTYQSGQPTRATELFALVSFTPEYALSLALNLFRVLLYLKCVLLYLLTQMRQTALSKTNSDKTSFHSQTSIWISSGQLLSDAGGEDTSR</sequence>
<keyword evidence="4" id="KW-1185">Reference proteome</keyword>
<dbReference type="InterPro" id="IPR011009">
    <property type="entry name" value="Kinase-like_dom_sf"/>
</dbReference>
<dbReference type="PANTHER" id="PTHR23257:SF963">
    <property type="entry name" value="AT08303P"/>
    <property type="match status" value="1"/>
</dbReference>
<dbReference type="AlphaFoldDB" id="S3D6I9"/>
<keyword evidence="3" id="KW-0418">Kinase</keyword>
<evidence type="ECO:0000259" key="2">
    <source>
        <dbReference type="PROSITE" id="PS50011"/>
    </source>
</evidence>
<evidence type="ECO:0000313" key="3">
    <source>
        <dbReference type="EMBL" id="EPE33355.1"/>
    </source>
</evidence>
<dbReference type="GO" id="GO:0005737">
    <property type="term" value="C:cytoplasm"/>
    <property type="evidence" value="ECO:0007669"/>
    <property type="project" value="TreeGrafter"/>
</dbReference>
<dbReference type="GO" id="GO:0005524">
    <property type="term" value="F:ATP binding"/>
    <property type="evidence" value="ECO:0007669"/>
    <property type="project" value="InterPro"/>
</dbReference>
<keyword evidence="3" id="KW-0808">Transferase</keyword>
<feature type="domain" description="Protein kinase" evidence="2">
    <location>
        <begin position="23"/>
        <end position="264"/>
    </location>
</feature>
<keyword evidence="1" id="KW-1133">Transmembrane helix</keyword>
<dbReference type="RefSeq" id="XP_008079972.1">
    <property type="nucleotide sequence ID" value="XM_008081781.1"/>
</dbReference>
<dbReference type="SMART" id="SM00220">
    <property type="entry name" value="S_TKc"/>
    <property type="match status" value="1"/>
</dbReference>
<protein>
    <submittedName>
        <fullName evidence="3">Protein kinase-like (PK-like)</fullName>
    </submittedName>
</protein>
<accession>S3D6I9</accession>